<proteinExistence type="predicted"/>
<feature type="domain" description="V-ATPase proteolipid subunit C-like" evidence="6">
    <location>
        <begin position="90"/>
        <end position="150"/>
    </location>
</feature>
<keyword evidence="2 5" id="KW-0812">Transmembrane</keyword>
<dbReference type="InterPro" id="IPR035921">
    <property type="entry name" value="F/V-ATP_Csub_sf"/>
</dbReference>
<comment type="subcellular location">
    <subcellularLocation>
        <location evidence="1">Membrane</location>
        <topology evidence="1">Multi-pass membrane protein</topology>
    </subcellularLocation>
</comment>
<organism evidence="7">
    <name type="scientific">marine sediment metagenome</name>
    <dbReference type="NCBI Taxonomy" id="412755"/>
    <lineage>
        <taxon>unclassified sequences</taxon>
        <taxon>metagenomes</taxon>
        <taxon>ecological metagenomes</taxon>
    </lineage>
</organism>
<feature type="transmembrane region" description="Helical" evidence="5">
    <location>
        <begin position="48"/>
        <end position="73"/>
    </location>
</feature>
<evidence type="ECO:0000256" key="4">
    <source>
        <dbReference type="ARBA" id="ARBA00023136"/>
    </source>
</evidence>
<evidence type="ECO:0000256" key="1">
    <source>
        <dbReference type="ARBA" id="ARBA00004141"/>
    </source>
</evidence>
<dbReference type="InterPro" id="IPR002379">
    <property type="entry name" value="ATPase_proteolipid_c-like_dom"/>
</dbReference>
<feature type="domain" description="V-ATPase proteolipid subunit C-like" evidence="6">
    <location>
        <begin position="9"/>
        <end position="71"/>
    </location>
</feature>
<evidence type="ECO:0000256" key="5">
    <source>
        <dbReference type="SAM" id="Phobius"/>
    </source>
</evidence>
<reference evidence="7" key="1">
    <citation type="journal article" date="2015" name="Nature">
        <title>Complex archaea that bridge the gap between prokaryotes and eukaryotes.</title>
        <authorList>
            <person name="Spang A."/>
            <person name="Saw J.H."/>
            <person name="Jorgensen S.L."/>
            <person name="Zaremba-Niedzwiedzka K."/>
            <person name="Martijn J."/>
            <person name="Lind A.E."/>
            <person name="van Eijk R."/>
            <person name="Schleper C."/>
            <person name="Guy L."/>
            <person name="Ettema T.J."/>
        </authorList>
    </citation>
    <scope>NUCLEOTIDE SEQUENCE</scope>
</reference>
<evidence type="ECO:0000313" key="7">
    <source>
        <dbReference type="EMBL" id="KKK80484.1"/>
    </source>
</evidence>
<evidence type="ECO:0000256" key="2">
    <source>
        <dbReference type="ARBA" id="ARBA00022692"/>
    </source>
</evidence>
<sequence>MDMAWLGQLGFGLTLGLAAIGSALGIGAAGRAAAGAWAKEAKEGKPLSFTYIILTGMPLSQTIYAFVLMLIALKAAVTGDMASAHAGALFSIGIATGLGELFSAWMQGLIGAAAIRCLSEGEGKGFAFLIIAMGIAETVGLFSFVFLYLMMP</sequence>
<comment type="caution">
    <text evidence="7">The sequence shown here is derived from an EMBL/GenBank/DDBJ whole genome shotgun (WGS) entry which is preliminary data.</text>
</comment>
<keyword evidence="4 5" id="KW-0472">Membrane</keyword>
<dbReference type="Gene3D" id="1.20.120.610">
    <property type="entry name" value="lithium bound rotor ring of v- atpase"/>
    <property type="match status" value="1"/>
</dbReference>
<accession>A0A0F9APW9</accession>
<dbReference type="SUPFAM" id="SSF81333">
    <property type="entry name" value="F1F0 ATP synthase subunit C"/>
    <property type="match status" value="2"/>
</dbReference>
<evidence type="ECO:0000259" key="6">
    <source>
        <dbReference type="Pfam" id="PF00137"/>
    </source>
</evidence>
<evidence type="ECO:0000256" key="3">
    <source>
        <dbReference type="ARBA" id="ARBA00022989"/>
    </source>
</evidence>
<feature type="transmembrane region" description="Helical" evidence="5">
    <location>
        <begin position="126"/>
        <end position="149"/>
    </location>
</feature>
<dbReference type="GO" id="GO:0015078">
    <property type="term" value="F:proton transmembrane transporter activity"/>
    <property type="evidence" value="ECO:0007669"/>
    <property type="project" value="InterPro"/>
</dbReference>
<dbReference type="EMBL" id="LAZR01053560">
    <property type="protein sequence ID" value="KKK80484.1"/>
    <property type="molecule type" value="Genomic_DNA"/>
</dbReference>
<dbReference type="AlphaFoldDB" id="A0A0F9APW9"/>
<dbReference type="CDD" id="cd00313">
    <property type="entry name" value="ATP-synt_Fo_Vo_Ao_c"/>
    <property type="match status" value="1"/>
</dbReference>
<feature type="transmembrane region" description="Helical" evidence="5">
    <location>
        <begin position="85"/>
        <end position="106"/>
    </location>
</feature>
<dbReference type="Pfam" id="PF00137">
    <property type="entry name" value="ATP-synt_C"/>
    <property type="match status" value="2"/>
</dbReference>
<gene>
    <name evidence="7" type="ORF">LCGC14_2823040</name>
</gene>
<keyword evidence="3 5" id="KW-1133">Transmembrane helix</keyword>
<protein>
    <recommendedName>
        <fullName evidence="6">V-ATPase proteolipid subunit C-like domain-containing protein</fullName>
    </recommendedName>
</protein>
<dbReference type="GO" id="GO:0033177">
    <property type="term" value="C:proton-transporting two-sector ATPase complex, proton-transporting domain"/>
    <property type="evidence" value="ECO:0007669"/>
    <property type="project" value="InterPro"/>
</dbReference>
<name>A0A0F9APW9_9ZZZZ</name>